<name>A0A0C5W212_9GAMM</name>
<accession>A0A0C5W212</accession>
<protein>
    <recommendedName>
        <fullName evidence="3">Transporter</fullName>
    </recommendedName>
</protein>
<dbReference type="OrthoDB" id="5297564at2"/>
<evidence type="ECO:0008006" key="3">
    <source>
        <dbReference type="Google" id="ProtNLM"/>
    </source>
</evidence>
<reference evidence="1 2" key="1">
    <citation type="submission" date="2013-05" db="EMBL/GenBank/DDBJ databases">
        <title>Complete genome sequence of the lipase-producing bacterium Photobacterium gaetbulicola Gung47.</title>
        <authorList>
            <person name="Kim Y.-O."/>
        </authorList>
    </citation>
    <scope>NUCLEOTIDE SEQUENCE [LARGE SCALE GENOMIC DNA]</scope>
    <source>
        <strain evidence="1 2">Gung47</strain>
    </source>
</reference>
<gene>
    <name evidence="1" type="ORF">H744_1c0386</name>
</gene>
<organism evidence="1 2">
    <name type="scientific">Photobacterium gaetbulicola Gung47</name>
    <dbReference type="NCBI Taxonomy" id="658445"/>
    <lineage>
        <taxon>Bacteria</taxon>
        <taxon>Pseudomonadati</taxon>
        <taxon>Pseudomonadota</taxon>
        <taxon>Gammaproteobacteria</taxon>
        <taxon>Vibrionales</taxon>
        <taxon>Vibrionaceae</taxon>
        <taxon>Photobacterium</taxon>
    </lineage>
</organism>
<dbReference type="SUPFAM" id="SSF56935">
    <property type="entry name" value="Porins"/>
    <property type="match status" value="1"/>
</dbReference>
<dbReference type="KEGG" id="pgb:H744_1c0386"/>
<sequence>MGKLSELSEEIVSTFNNKSFIALLALISGTVAAETEQTTEPTQPNQKPKRVQTFGDLLDPELPGVLTPKGSFVLDTSLSFTQNSSNTVSVVGYTVLPSLIVGLIEANDTDRTTLTFGLTGRYGITNRLEVEARIPWVYRYDSISRRSVNSGSDSAETRTFDSSDLGDIEAAFKYQINMDTAPYWIAGLRFKTTTGTSPYDVPVDTQFGFEELPTGSGFPSIEPSVTMIMPMDPAVIYANLSYIWNIKDDVTSEIDGESVRNEIDLGDTVGFSAGMGFSVNPKFSFSLGLSHRTILKSKVDGSTPSDAKLLQLDSISMGANYAINPETTLNVGVSAGLTADAPDFQLTVRVPYTLR</sequence>
<dbReference type="Pfam" id="PF13557">
    <property type="entry name" value="Phenol_MetA_deg"/>
    <property type="match status" value="1"/>
</dbReference>
<dbReference type="InterPro" id="IPR025737">
    <property type="entry name" value="FApF"/>
</dbReference>
<proteinExistence type="predicted"/>
<dbReference type="STRING" id="658445.H744_1c0386"/>
<evidence type="ECO:0000313" key="2">
    <source>
        <dbReference type="Proteomes" id="UP000032303"/>
    </source>
</evidence>
<dbReference type="Proteomes" id="UP000032303">
    <property type="component" value="Chromosome 1"/>
</dbReference>
<evidence type="ECO:0000313" key="1">
    <source>
        <dbReference type="EMBL" id="AJR05411.1"/>
    </source>
</evidence>
<dbReference type="AlphaFoldDB" id="A0A0C5W212"/>
<dbReference type="PATRIC" id="fig|658445.3.peg.423"/>
<dbReference type="EMBL" id="CP005973">
    <property type="protein sequence ID" value="AJR05411.1"/>
    <property type="molecule type" value="Genomic_DNA"/>
</dbReference>
<dbReference type="HOGENOM" id="CLU_041778_0_1_6"/>
<keyword evidence="2" id="KW-1185">Reference proteome</keyword>